<gene>
    <name evidence="3" type="ORF">HGA05_20015</name>
</gene>
<feature type="region of interest" description="Disordered" evidence="1">
    <location>
        <begin position="141"/>
        <end position="161"/>
    </location>
</feature>
<feature type="compositionally biased region" description="Pro residues" evidence="1">
    <location>
        <begin position="74"/>
        <end position="85"/>
    </location>
</feature>
<dbReference type="InterPro" id="IPR011044">
    <property type="entry name" value="Quino_amine_DH_bsu"/>
</dbReference>
<comment type="caution">
    <text evidence="3">The sequence shown here is derived from an EMBL/GenBank/DDBJ whole genome shotgun (WGS) entry which is preliminary data.</text>
</comment>
<sequence>MPDQPATDQPATDQPATDQPAPGYPQPGYPPQPYPGPGYAGPGNAAQGHPAQGYQTSAYPASAYQAPTHQAPGYPWPAPPAPGGPTPTGSSGRTWLWVALGSVVFVVVIAIVAVIVVAGSDGGSDSATAALASGDDTVHAEEIGSIPRPPSNDVASMPAEPSITWSSGPALPGWWGASTTALVLGSREYSPSVTVIDAATGRSRFVHALPPGRFVDLCAATDTRIACATATKDAPSETLTVLDARTGARIADTPLPPGPNGVQSMHAVGDRFVMTYGSSTSPGAMIATDSDGTVTWSGRGSGVAADQPIIVQADSPPPNSDEVSLLRASDGKQIVSLSRSSIPRFPTVPFTVYQGGVAVINPQGTGTDFYSLDGTKTGSLQGWAPAAQNDDTGAPAPPAPILGRIAADLGKTSHIVGAANPRTGHIIWRRTGSEFNAVQLSAVMAGDLLGLRLRQGGGSTAPSTNDGNPNPDGPVQLFDPLTGAVRSVPITIGMTQTTTDVLSTDGTRLITSRGATLTAYDLATGAQAWQLQSDGQSLRSAGSHVFGTGGSDGISSIGP</sequence>
<dbReference type="EMBL" id="JAAXPC010000013">
    <property type="protein sequence ID" value="NKY03860.1"/>
    <property type="molecule type" value="Genomic_DNA"/>
</dbReference>
<evidence type="ECO:0000256" key="1">
    <source>
        <dbReference type="SAM" id="MobiDB-lite"/>
    </source>
</evidence>
<protein>
    <submittedName>
        <fullName evidence="3">PQQ-binding-like beta-propeller repeat protein</fullName>
    </submittedName>
</protein>
<keyword evidence="2" id="KW-0472">Membrane</keyword>
<keyword evidence="2" id="KW-0812">Transmembrane</keyword>
<dbReference type="AlphaFoldDB" id="A0A846WSZ5"/>
<dbReference type="InterPro" id="IPR015943">
    <property type="entry name" value="WD40/YVTN_repeat-like_dom_sf"/>
</dbReference>
<proteinExistence type="predicted"/>
<feature type="region of interest" description="Disordered" evidence="1">
    <location>
        <begin position="70"/>
        <end position="90"/>
    </location>
</feature>
<dbReference type="SUPFAM" id="SSF50969">
    <property type="entry name" value="YVTN repeat-like/Quinoprotein amine dehydrogenase"/>
    <property type="match status" value="1"/>
</dbReference>
<evidence type="ECO:0000313" key="3">
    <source>
        <dbReference type="EMBL" id="NKY03860.1"/>
    </source>
</evidence>
<reference evidence="3 4" key="1">
    <citation type="submission" date="2020-04" db="EMBL/GenBank/DDBJ databases">
        <title>MicrobeNet Type strains.</title>
        <authorList>
            <person name="Nicholson A.C."/>
        </authorList>
    </citation>
    <scope>NUCLEOTIDE SEQUENCE [LARGE SCALE GENOMIC DNA]</scope>
    <source>
        <strain evidence="3 4">ATCC BAA-14</strain>
    </source>
</reference>
<feature type="region of interest" description="Disordered" evidence="1">
    <location>
        <begin position="1"/>
        <end position="57"/>
    </location>
</feature>
<feature type="transmembrane region" description="Helical" evidence="2">
    <location>
        <begin position="95"/>
        <end position="118"/>
    </location>
</feature>
<name>A0A846WSZ5_9ACTN</name>
<feature type="region of interest" description="Disordered" evidence="1">
    <location>
        <begin position="454"/>
        <end position="473"/>
    </location>
</feature>
<evidence type="ECO:0000313" key="4">
    <source>
        <dbReference type="Proteomes" id="UP000563898"/>
    </source>
</evidence>
<organism evidence="3 4">
    <name type="scientific">Gordonia polyisoprenivorans</name>
    <dbReference type="NCBI Taxonomy" id="84595"/>
    <lineage>
        <taxon>Bacteria</taxon>
        <taxon>Bacillati</taxon>
        <taxon>Actinomycetota</taxon>
        <taxon>Actinomycetes</taxon>
        <taxon>Mycobacteriales</taxon>
        <taxon>Gordoniaceae</taxon>
        <taxon>Gordonia</taxon>
    </lineage>
</organism>
<feature type="compositionally biased region" description="Pro residues" evidence="1">
    <location>
        <begin position="22"/>
        <end position="36"/>
    </location>
</feature>
<dbReference type="Proteomes" id="UP000563898">
    <property type="component" value="Unassembled WGS sequence"/>
</dbReference>
<dbReference type="Gene3D" id="2.130.10.10">
    <property type="entry name" value="YVTN repeat-like/Quinoprotein amine dehydrogenase"/>
    <property type="match status" value="1"/>
</dbReference>
<feature type="compositionally biased region" description="Polar residues" evidence="1">
    <location>
        <begin position="1"/>
        <end position="17"/>
    </location>
</feature>
<feature type="region of interest" description="Disordered" evidence="1">
    <location>
        <begin position="539"/>
        <end position="559"/>
    </location>
</feature>
<accession>A0A846WSZ5</accession>
<evidence type="ECO:0000256" key="2">
    <source>
        <dbReference type="SAM" id="Phobius"/>
    </source>
</evidence>
<keyword evidence="2" id="KW-1133">Transmembrane helix</keyword>